<sequence>MKITSCENRSRNGCAELSYTSTTETLDHPFYSRDLAPSDFHLYTGIIKIRTQVAEQLNDDFLDFDIGSEMATCQVLLQQSEEMKITWCENRCAELSNTSTTETLDHPFYSRDLARSDFHL</sequence>
<proteinExistence type="predicted"/>
<gene>
    <name evidence="1" type="ORF">AVEN_265366_1</name>
</gene>
<organism evidence="1 2">
    <name type="scientific">Araneus ventricosus</name>
    <name type="common">Orbweaver spider</name>
    <name type="synonym">Epeira ventricosa</name>
    <dbReference type="NCBI Taxonomy" id="182803"/>
    <lineage>
        <taxon>Eukaryota</taxon>
        <taxon>Metazoa</taxon>
        <taxon>Ecdysozoa</taxon>
        <taxon>Arthropoda</taxon>
        <taxon>Chelicerata</taxon>
        <taxon>Arachnida</taxon>
        <taxon>Araneae</taxon>
        <taxon>Araneomorphae</taxon>
        <taxon>Entelegynae</taxon>
        <taxon>Araneoidea</taxon>
        <taxon>Araneidae</taxon>
        <taxon>Araneus</taxon>
    </lineage>
</organism>
<dbReference type="AlphaFoldDB" id="A0A4Y2MEE6"/>
<keyword evidence="2" id="KW-1185">Reference proteome</keyword>
<dbReference type="EMBL" id="BGPR01007072">
    <property type="protein sequence ID" value="GBN24046.1"/>
    <property type="molecule type" value="Genomic_DNA"/>
</dbReference>
<reference evidence="1 2" key="1">
    <citation type="journal article" date="2019" name="Sci. Rep.">
        <title>Orb-weaving spider Araneus ventricosus genome elucidates the spidroin gene catalogue.</title>
        <authorList>
            <person name="Kono N."/>
            <person name="Nakamura H."/>
            <person name="Ohtoshi R."/>
            <person name="Moran D.A.P."/>
            <person name="Shinohara A."/>
            <person name="Yoshida Y."/>
            <person name="Fujiwara M."/>
            <person name="Mori M."/>
            <person name="Tomita M."/>
            <person name="Arakawa K."/>
        </authorList>
    </citation>
    <scope>NUCLEOTIDE SEQUENCE [LARGE SCALE GENOMIC DNA]</scope>
</reference>
<evidence type="ECO:0000313" key="2">
    <source>
        <dbReference type="Proteomes" id="UP000499080"/>
    </source>
</evidence>
<dbReference type="Proteomes" id="UP000499080">
    <property type="component" value="Unassembled WGS sequence"/>
</dbReference>
<name>A0A4Y2MEE6_ARAVE</name>
<protein>
    <submittedName>
        <fullName evidence="1">Uncharacterized protein</fullName>
    </submittedName>
</protein>
<accession>A0A4Y2MEE6</accession>
<evidence type="ECO:0000313" key="1">
    <source>
        <dbReference type="EMBL" id="GBN24046.1"/>
    </source>
</evidence>
<comment type="caution">
    <text evidence="1">The sequence shown here is derived from an EMBL/GenBank/DDBJ whole genome shotgun (WGS) entry which is preliminary data.</text>
</comment>